<proteinExistence type="predicted"/>
<dbReference type="Pfam" id="PF12833">
    <property type="entry name" value="HTH_18"/>
    <property type="match status" value="1"/>
</dbReference>
<dbReference type="Gene3D" id="1.10.10.60">
    <property type="entry name" value="Homeodomain-like"/>
    <property type="match status" value="1"/>
</dbReference>
<dbReference type="InterPro" id="IPR018060">
    <property type="entry name" value="HTH_AraC"/>
</dbReference>
<evidence type="ECO:0000256" key="2">
    <source>
        <dbReference type="ARBA" id="ARBA00023125"/>
    </source>
</evidence>
<dbReference type="CDD" id="cd03137">
    <property type="entry name" value="GATase1_AraC_1"/>
    <property type="match status" value="1"/>
</dbReference>
<organism evidence="5 6">
    <name type="scientific">Microbispora catharanthi</name>
    <dbReference type="NCBI Taxonomy" id="1712871"/>
    <lineage>
        <taxon>Bacteria</taxon>
        <taxon>Bacillati</taxon>
        <taxon>Actinomycetota</taxon>
        <taxon>Actinomycetes</taxon>
        <taxon>Streptosporangiales</taxon>
        <taxon>Streptosporangiaceae</taxon>
        <taxon>Microbispora</taxon>
    </lineage>
</organism>
<sequence length="314" mass="34119">MQGVSSFGLSAVSNIFADRTRIGLPAFEFTVCSDHIGLLRTDLGLLMQVTAGPEAISGADLVILLPTEARPLTLHAPIIEAIKGAYRRGAIVSAYCTGTLLLASTGLLDGRRTATNWEFAAQLAQLHPAIRVDGEALYVDEGRIVTGAAAASGIDMCLHLLRREHGSSVANGVAREAMVASRRESGHVHSLLPISPGDRTAHSGSDDTPLTEVLAWARSQLHRALSVNEMARQALMSPRTFARRFREATGTTPHAWVLEQRLDRAEELLETTALPIHKIAQEVGFRSDSVLREHFVRRRGVAPRDYRRAAGRRS</sequence>
<evidence type="ECO:0000256" key="1">
    <source>
        <dbReference type="ARBA" id="ARBA00023015"/>
    </source>
</evidence>
<dbReference type="SUPFAM" id="SSF52317">
    <property type="entry name" value="Class I glutamine amidotransferase-like"/>
    <property type="match status" value="1"/>
</dbReference>
<dbReference type="Proteomes" id="UP000313066">
    <property type="component" value="Unassembled WGS sequence"/>
</dbReference>
<dbReference type="Pfam" id="PF01965">
    <property type="entry name" value="DJ-1_PfpI"/>
    <property type="match status" value="1"/>
</dbReference>
<keyword evidence="6" id="KW-1185">Reference proteome</keyword>
<protein>
    <submittedName>
        <fullName evidence="5">Helix-turn-helix domain-containing protein</fullName>
    </submittedName>
</protein>
<dbReference type="EMBL" id="VDMA02000039">
    <property type="protein sequence ID" value="KAB8174273.1"/>
    <property type="molecule type" value="Genomic_DNA"/>
</dbReference>
<keyword evidence="1" id="KW-0805">Transcription regulation</keyword>
<accession>A0A5N6B2F6</accession>
<dbReference type="InterPro" id="IPR009057">
    <property type="entry name" value="Homeodomain-like_sf"/>
</dbReference>
<keyword evidence="3" id="KW-0804">Transcription</keyword>
<dbReference type="InterPro" id="IPR052158">
    <property type="entry name" value="INH-QAR"/>
</dbReference>
<gene>
    <name evidence="5" type="ORF">FH610_040775</name>
</gene>
<evidence type="ECO:0000259" key="4">
    <source>
        <dbReference type="PROSITE" id="PS01124"/>
    </source>
</evidence>
<dbReference type="GO" id="GO:0043565">
    <property type="term" value="F:sequence-specific DNA binding"/>
    <property type="evidence" value="ECO:0007669"/>
    <property type="project" value="InterPro"/>
</dbReference>
<dbReference type="InterPro" id="IPR002818">
    <property type="entry name" value="DJ-1/PfpI"/>
</dbReference>
<dbReference type="PROSITE" id="PS00041">
    <property type="entry name" value="HTH_ARAC_FAMILY_1"/>
    <property type="match status" value="1"/>
</dbReference>
<feature type="domain" description="HTH araC/xylS-type" evidence="4">
    <location>
        <begin position="211"/>
        <end position="309"/>
    </location>
</feature>
<dbReference type="AlphaFoldDB" id="A0A5N6B2F6"/>
<evidence type="ECO:0000313" key="5">
    <source>
        <dbReference type="EMBL" id="KAB8174273.1"/>
    </source>
</evidence>
<dbReference type="PANTHER" id="PTHR43130">
    <property type="entry name" value="ARAC-FAMILY TRANSCRIPTIONAL REGULATOR"/>
    <property type="match status" value="1"/>
</dbReference>
<dbReference type="SMART" id="SM00342">
    <property type="entry name" value="HTH_ARAC"/>
    <property type="match status" value="1"/>
</dbReference>
<evidence type="ECO:0000256" key="3">
    <source>
        <dbReference type="ARBA" id="ARBA00023163"/>
    </source>
</evidence>
<comment type="caution">
    <text evidence="5">The sequence shown here is derived from an EMBL/GenBank/DDBJ whole genome shotgun (WGS) entry which is preliminary data.</text>
</comment>
<evidence type="ECO:0000313" key="6">
    <source>
        <dbReference type="Proteomes" id="UP000313066"/>
    </source>
</evidence>
<dbReference type="InterPro" id="IPR018062">
    <property type="entry name" value="HTH_AraC-typ_CS"/>
</dbReference>
<reference evidence="5 6" key="1">
    <citation type="submission" date="2019-10" db="EMBL/GenBank/DDBJ databases">
        <title>Nonomuraea sp. nov., isolated from Phyllanthus amarus.</title>
        <authorList>
            <person name="Klykleung N."/>
            <person name="Tanasupawat S."/>
        </authorList>
    </citation>
    <scope>NUCLEOTIDE SEQUENCE [LARGE SCALE GENOMIC DNA]</scope>
    <source>
        <strain evidence="5 6">CR1-09</strain>
    </source>
</reference>
<dbReference type="GO" id="GO:0003700">
    <property type="term" value="F:DNA-binding transcription factor activity"/>
    <property type="evidence" value="ECO:0007669"/>
    <property type="project" value="InterPro"/>
</dbReference>
<dbReference type="InterPro" id="IPR029062">
    <property type="entry name" value="Class_I_gatase-like"/>
</dbReference>
<dbReference type="PANTHER" id="PTHR43130:SF3">
    <property type="entry name" value="HTH-TYPE TRANSCRIPTIONAL REGULATOR RV1931C"/>
    <property type="match status" value="1"/>
</dbReference>
<name>A0A5N6B2F6_9ACTN</name>
<dbReference type="SUPFAM" id="SSF46689">
    <property type="entry name" value="Homeodomain-like"/>
    <property type="match status" value="2"/>
</dbReference>
<dbReference type="PROSITE" id="PS01124">
    <property type="entry name" value="HTH_ARAC_FAMILY_2"/>
    <property type="match status" value="1"/>
</dbReference>
<keyword evidence="2" id="KW-0238">DNA-binding</keyword>
<dbReference type="Gene3D" id="3.40.50.880">
    <property type="match status" value="1"/>
</dbReference>